<dbReference type="InterPro" id="IPR009883">
    <property type="entry name" value="YgfX"/>
</dbReference>
<sequence length="150" mass="17295">MSSPSDRFECHWRPSRWLLAFYLVAAVLASIAVIVADIPWPFRLLGLVLCLAHAAWYLPRDVLLGADAAFRGLQHDEDGWRLWSRGAGWQPVQLRPDSLALPSIVVLRFRFPGQRRVRSLCIPRDALSRAEHRRLRVCLKFSRRRWAAAE</sequence>
<keyword evidence="1" id="KW-0472">Membrane</keyword>
<accession>A0A2W5D8F0</accession>
<comment type="caution">
    <text evidence="2">The sequence shown here is derived from an EMBL/GenBank/DDBJ whole genome shotgun (WGS) entry which is preliminary data.</text>
</comment>
<dbReference type="RefSeq" id="WP_273228644.1">
    <property type="nucleotide sequence ID" value="NZ_QFOH01000001.1"/>
</dbReference>
<name>A0A2W5D8F0_9PSED</name>
<dbReference type="AlphaFoldDB" id="A0A2W5D8F0"/>
<proteinExistence type="predicted"/>
<reference evidence="2 3" key="1">
    <citation type="submission" date="2017-08" db="EMBL/GenBank/DDBJ databases">
        <title>Infants hospitalized years apart are colonized by the same room-sourced microbial strains.</title>
        <authorList>
            <person name="Brooks B."/>
            <person name="Olm M.R."/>
            <person name="Firek B.A."/>
            <person name="Baker R."/>
            <person name="Thomas B.C."/>
            <person name="Morowitz M.J."/>
            <person name="Banfield J.F."/>
        </authorList>
    </citation>
    <scope>NUCLEOTIDE SEQUENCE [LARGE SCALE GENOMIC DNA]</scope>
    <source>
        <strain evidence="2">S2_009_000_R2_77</strain>
    </source>
</reference>
<evidence type="ECO:0000313" key="3">
    <source>
        <dbReference type="Proteomes" id="UP000249198"/>
    </source>
</evidence>
<gene>
    <name evidence="2" type="ORF">DI599_00245</name>
</gene>
<keyword evidence="1" id="KW-1133">Transmembrane helix</keyword>
<dbReference type="EMBL" id="QFOH01000001">
    <property type="protein sequence ID" value="PZP26623.1"/>
    <property type="molecule type" value="Genomic_DNA"/>
</dbReference>
<evidence type="ECO:0000256" key="1">
    <source>
        <dbReference type="SAM" id="Phobius"/>
    </source>
</evidence>
<evidence type="ECO:0008006" key="4">
    <source>
        <dbReference type="Google" id="ProtNLM"/>
    </source>
</evidence>
<organism evidence="2 3">
    <name type="scientific">Pseudomonas kuykendallii</name>
    <dbReference type="NCBI Taxonomy" id="1007099"/>
    <lineage>
        <taxon>Bacteria</taxon>
        <taxon>Pseudomonadati</taxon>
        <taxon>Pseudomonadota</taxon>
        <taxon>Gammaproteobacteria</taxon>
        <taxon>Pseudomonadales</taxon>
        <taxon>Pseudomonadaceae</taxon>
        <taxon>Pseudomonas</taxon>
    </lineage>
</organism>
<feature type="transmembrane region" description="Helical" evidence="1">
    <location>
        <begin position="17"/>
        <end position="36"/>
    </location>
</feature>
<keyword evidence="1" id="KW-0812">Transmembrane</keyword>
<protein>
    <recommendedName>
        <fullName evidence="4">Toxin CptA</fullName>
    </recommendedName>
</protein>
<dbReference type="Proteomes" id="UP000249198">
    <property type="component" value="Unassembled WGS sequence"/>
</dbReference>
<dbReference type="Pfam" id="PF07254">
    <property type="entry name" value="Cpta_toxin"/>
    <property type="match status" value="1"/>
</dbReference>
<evidence type="ECO:0000313" key="2">
    <source>
        <dbReference type="EMBL" id="PZP26623.1"/>
    </source>
</evidence>